<evidence type="ECO:0000313" key="4">
    <source>
        <dbReference type="Proteomes" id="UP000199529"/>
    </source>
</evidence>
<dbReference type="AlphaFoldDB" id="A0A1H3RIK1"/>
<dbReference type="Pfam" id="PF26035">
    <property type="entry name" value="DUF8010"/>
    <property type="match status" value="1"/>
</dbReference>
<dbReference type="InterPro" id="IPR058323">
    <property type="entry name" value="DUF8010"/>
</dbReference>
<feature type="domain" description="DUF8010" evidence="1">
    <location>
        <begin position="7"/>
        <end position="103"/>
    </location>
</feature>
<dbReference type="Proteomes" id="UP000199529">
    <property type="component" value="Unassembled WGS sequence"/>
</dbReference>
<dbReference type="EMBL" id="FNOK01000054">
    <property type="protein sequence ID" value="SDZ25517.1"/>
    <property type="molecule type" value="Genomic_DNA"/>
</dbReference>
<dbReference type="STRING" id="418495.SAMN05216215_105447"/>
<evidence type="ECO:0000259" key="1">
    <source>
        <dbReference type="Pfam" id="PF26035"/>
    </source>
</evidence>
<dbReference type="Pfam" id="PF26572">
    <property type="entry name" value="DUF8185"/>
    <property type="match status" value="1"/>
</dbReference>
<feature type="domain" description="DUF8185" evidence="2">
    <location>
        <begin position="106"/>
        <end position="212"/>
    </location>
</feature>
<name>A0A1H3RIK1_9PSEU</name>
<protein>
    <submittedName>
        <fullName evidence="3">Uncharacterized protein</fullName>
    </submittedName>
</protein>
<evidence type="ECO:0000259" key="2">
    <source>
        <dbReference type="Pfam" id="PF26572"/>
    </source>
</evidence>
<reference evidence="4" key="1">
    <citation type="submission" date="2016-10" db="EMBL/GenBank/DDBJ databases">
        <authorList>
            <person name="Varghese N."/>
            <person name="Submissions S."/>
        </authorList>
    </citation>
    <scope>NUCLEOTIDE SEQUENCE [LARGE SCALE GENOMIC DNA]</scope>
    <source>
        <strain evidence="4">CGMCC 4.3530</strain>
    </source>
</reference>
<keyword evidence="4" id="KW-1185">Reference proteome</keyword>
<proteinExistence type="predicted"/>
<gene>
    <name evidence="3" type="ORF">SAMN05216215_105447</name>
</gene>
<dbReference type="InterPro" id="IPR058498">
    <property type="entry name" value="DUF8185"/>
</dbReference>
<organism evidence="3 4">
    <name type="scientific">Saccharopolyspora shandongensis</name>
    <dbReference type="NCBI Taxonomy" id="418495"/>
    <lineage>
        <taxon>Bacteria</taxon>
        <taxon>Bacillati</taxon>
        <taxon>Actinomycetota</taxon>
        <taxon>Actinomycetes</taxon>
        <taxon>Pseudonocardiales</taxon>
        <taxon>Pseudonocardiaceae</taxon>
        <taxon>Saccharopolyspora</taxon>
    </lineage>
</organism>
<accession>A0A1H3RIK1</accession>
<sequence>MGSRAVPELRMPDAVEREDLGAFVARAVRLDGQALVRLRNRPGTGRVDVWAATPFDALSTRSVEGEVEPADLTVSGNELLATLTVAGAPVMDPGPPRDLMWRSELPPAVGWQRVDDLPAKLVGEVAERGIDVAKDNVGPKGTPPASLLDQEVFTVSGAGYQVKVPLRCLFVLSGMGFLVSKPAESEIVRVSATDAWLRLDSRYGAVVRRRHALLPLLV</sequence>
<evidence type="ECO:0000313" key="3">
    <source>
        <dbReference type="EMBL" id="SDZ25517.1"/>
    </source>
</evidence>